<reference evidence="1" key="2">
    <citation type="journal article" date="2015" name="Fish Shellfish Immunol.">
        <title>Early steps in the European eel (Anguilla anguilla)-Vibrio vulnificus interaction in the gills: Role of the RtxA13 toxin.</title>
        <authorList>
            <person name="Callol A."/>
            <person name="Pajuelo D."/>
            <person name="Ebbesson L."/>
            <person name="Teles M."/>
            <person name="MacKenzie S."/>
            <person name="Amaro C."/>
        </authorList>
    </citation>
    <scope>NUCLEOTIDE SEQUENCE</scope>
</reference>
<reference evidence="1" key="1">
    <citation type="submission" date="2014-11" db="EMBL/GenBank/DDBJ databases">
        <authorList>
            <person name="Amaro Gonzalez C."/>
        </authorList>
    </citation>
    <scope>NUCLEOTIDE SEQUENCE</scope>
</reference>
<sequence>MEKKEAVCVRCGNCFEMTVL</sequence>
<dbReference type="AlphaFoldDB" id="A0A0E9V6E7"/>
<accession>A0A0E9V6E7</accession>
<organism evidence="1">
    <name type="scientific">Anguilla anguilla</name>
    <name type="common">European freshwater eel</name>
    <name type="synonym">Muraena anguilla</name>
    <dbReference type="NCBI Taxonomy" id="7936"/>
    <lineage>
        <taxon>Eukaryota</taxon>
        <taxon>Metazoa</taxon>
        <taxon>Chordata</taxon>
        <taxon>Craniata</taxon>
        <taxon>Vertebrata</taxon>
        <taxon>Euteleostomi</taxon>
        <taxon>Actinopterygii</taxon>
        <taxon>Neopterygii</taxon>
        <taxon>Teleostei</taxon>
        <taxon>Anguilliformes</taxon>
        <taxon>Anguillidae</taxon>
        <taxon>Anguilla</taxon>
    </lineage>
</organism>
<protein>
    <submittedName>
        <fullName evidence="1">Uncharacterized protein</fullName>
    </submittedName>
</protein>
<proteinExistence type="predicted"/>
<dbReference type="EMBL" id="GBXM01035552">
    <property type="protein sequence ID" value="JAH73025.1"/>
    <property type="molecule type" value="Transcribed_RNA"/>
</dbReference>
<evidence type="ECO:0000313" key="1">
    <source>
        <dbReference type="EMBL" id="JAH73025.1"/>
    </source>
</evidence>
<name>A0A0E9V6E7_ANGAN</name>